<gene>
    <name evidence="9" type="ORF">HMPREF9440_01783</name>
</gene>
<sequence length="158" mass="17262">MYITKRRIFRKALGLAVPALGVAAVRAEDAPANQEPGKTGKTGLSGPALQEEAIRISKLLRCPASPNLTLYESEAAIASELKGRIFMMLREGKSRDEIIRWMIERYGEQISYMPDVNAGTAPLWIAPWAALVVAGGLVFWRMRRKKAVAAKAADATHG</sequence>
<reference evidence="9 10" key="1">
    <citation type="submission" date="2011-11" db="EMBL/GenBank/DDBJ databases">
        <authorList>
            <person name="Weinstock G."/>
            <person name="Sodergren E."/>
            <person name="Clifton S."/>
            <person name="Fulton L."/>
            <person name="Fulton B."/>
            <person name="Courtney L."/>
            <person name="Fronick C."/>
            <person name="Harrison M."/>
            <person name="Strong C."/>
            <person name="Farmer C."/>
            <person name="Delahaunty K."/>
            <person name="Markovic C."/>
            <person name="Hall O."/>
            <person name="Minx P."/>
            <person name="Tomlinson C."/>
            <person name="Mitreva M."/>
            <person name="Hou S."/>
            <person name="Chen J."/>
            <person name="Wollam A."/>
            <person name="Pepin K.H."/>
            <person name="Johnson M."/>
            <person name="Bhonagiri V."/>
            <person name="Zhang X."/>
            <person name="Suruliraj S."/>
            <person name="Warren W."/>
            <person name="Chinwalla A."/>
            <person name="Mardis E.R."/>
            <person name="Wilson R.K."/>
        </authorList>
    </citation>
    <scope>NUCLEOTIDE SEQUENCE [LARGE SCALE GENOMIC DNA]</scope>
    <source>
        <strain evidence="9 10">YIT 11816</strain>
    </source>
</reference>
<comment type="similarity">
    <text evidence="1 7">Belongs to the CcmH/CycL/Ccl2/NrfF family.</text>
</comment>
<keyword evidence="7" id="KW-0812">Transmembrane</keyword>
<evidence type="ECO:0000256" key="6">
    <source>
        <dbReference type="ARBA" id="ARBA00023004"/>
    </source>
</evidence>
<dbReference type="HOGENOM" id="CLU_1668505_0_0_4"/>
<keyword evidence="4 7" id="KW-0732">Signal</keyword>
<dbReference type="PANTHER" id="PTHR47870:SF1">
    <property type="entry name" value="CYTOCHROME C-TYPE BIOGENESIS PROTEIN CCMH"/>
    <property type="match status" value="1"/>
</dbReference>
<dbReference type="InterPro" id="IPR038297">
    <property type="entry name" value="CcmH/CycL/NrfF/Ccl2_sf"/>
</dbReference>
<dbReference type="GO" id="GO:0046872">
    <property type="term" value="F:metal ion binding"/>
    <property type="evidence" value="ECO:0007669"/>
    <property type="project" value="UniProtKB-KW"/>
</dbReference>
<dbReference type="CDD" id="cd16378">
    <property type="entry name" value="CcmH_N"/>
    <property type="match status" value="1"/>
</dbReference>
<keyword evidence="2 7" id="KW-0349">Heme</keyword>
<organism evidence="9 10">
    <name type="scientific">Sutterella parvirubra YIT 11816</name>
    <dbReference type="NCBI Taxonomy" id="762967"/>
    <lineage>
        <taxon>Bacteria</taxon>
        <taxon>Pseudomonadati</taxon>
        <taxon>Pseudomonadota</taxon>
        <taxon>Betaproteobacteria</taxon>
        <taxon>Burkholderiales</taxon>
        <taxon>Sutterellaceae</taxon>
        <taxon>Sutterella</taxon>
    </lineage>
</organism>
<accession>H3KGA4</accession>
<evidence type="ECO:0000259" key="8">
    <source>
        <dbReference type="Pfam" id="PF03918"/>
    </source>
</evidence>
<dbReference type="Gene3D" id="1.10.8.640">
    <property type="entry name" value="Cytochrome C biogenesis protein"/>
    <property type="match status" value="1"/>
</dbReference>
<name>H3KGA4_9BURK</name>
<evidence type="ECO:0000313" key="10">
    <source>
        <dbReference type="Proteomes" id="UP000004956"/>
    </source>
</evidence>
<feature type="signal peptide" evidence="7">
    <location>
        <begin position="1"/>
        <end position="27"/>
    </location>
</feature>
<evidence type="ECO:0000313" key="9">
    <source>
        <dbReference type="EMBL" id="EHY30862.1"/>
    </source>
</evidence>
<dbReference type="InterPro" id="IPR051263">
    <property type="entry name" value="C-type_cytochrome_biogenesis"/>
</dbReference>
<evidence type="ECO:0000256" key="4">
    <source>
        <dbReference type="ARBA" id="ARBA00022729"/>
    </source>
</evidence>
<keyword evidence="3 7" id="KW-0479">Metal-binding</keyword>
<evidence type="ECO:0000256" key="3">
    <source>
        <dbReference type="ARBA" id="ARBA00022723"/>
    </source>
</evidence>
<feature type="transmembrane region" description="Helical" evidence="7">
    <location>
        <begin position="121"/>
        <end position="140"/>
    </location>
</feature>
<dbReference type="EMBL" id="AFBQ01000267">
    <property type="protein sequence ID" value="EHY30862.1"/>
    <property type="molecule type" value="Genomic_DNA"/>
</dbReference>
<dbReference type="AlphaFoldDB" id="H3KGA4"/>
<keyword evidence="5" id="KW-0201">Cytochrome c-type biogenesis</keyword>
<comment type="function">
    <text evidence="7">Possible subunit of a heme lyase.</text>
</comment>
<keyword evidence="7" id="KW-0472">Membrane</keyword>
<comment type="caution">
    <text evidence="9">The sequence shown here is derived from an EMBL/GenBank/DDBJ whole genome shotgun (WGS) entry which is preliminary data.</text>
</comment>
<feature type="chain" id="PRO_5011020576" description="Cytochrome c-type biogenesis protein" evidence="7">
    <location>
        <begin position="28"/>
        <end position="158"/>
    </location>
</feature>
<keyword evidence="6 7" id="KW-0408">Iron</keyword>
<keyword evidence="10" id="KW-1185">Reference proteome</keyword>
<keyword evidence="7" id="KW-1133">Transmembrane helix</keyword>
<protein>
    <recommendedName>
        <fullName evidence="7">Cytochrome c-type biogenesis protein</fullName>
    </recommendedName>
</protein>
<dbReference type="InterPro" id="IPR005616">
    <property type="entry name" value="CcmH/CycL/Ccl2/NrfF_N"/>
</dbReference>
<dbReference type="OrthoDB" id="9804975at2"/>
<dbReference type="GO" id="GO:0005886">
    <property type="term" value="C:plasma membrane"/>
    <property type="evidence" value="ECO:0007669"/>
    <property type="project" value="TreeGrafter"/>
</dbReference>
<evidence type="ECO:0000256" key="1">
    <source>
        <dbReference type="ARBA" id="ARBA00010342"/>
    </source>
</evidence>
<dbReference type="RefSeq" id="WP_008542893.1">
    <property type="nucleotide sequence ID" value="NZ_JH604993.1"/>
</dbReference>
<evidence type="ECO:0000256" key="2">
    <source>
        <dbReference type="ARBA" id="ARBA00022617"/>
    </source>
</evidence>
<evidence type="ECO:0000256" key="5">
    <source>
        <dbReference type="ARBA" id="ARBA00022748"/>
    </source>
</evidence>
<dbReference type="GO" id="GO:0017004">
    <property type="term" value="P:cytochrome complex assembly"/>
    <property type="evidence" value="ECO:0007669"/>
    <property type="project" value="UniProtKB-KW"/>
</dbReference>
<dbReference type="STRING" id="762967.HMPREF9440_01783"/>
<dbReference type="Pfam" id="PF03918">
    <property type="entry name" value="CcmH"/>
    <property type="match status" value="1"/>
</dbReference>
<dbReference type="Proteomes" id="UP000004956">
    <property type="component" value="Unassembled WGS sequence"/>
</dbReference>
<proteinExistence type="inferred from homology"/>
<dbReference type="PANTHER" id="PTHR47870">
    <property type="entry name" value="CYTOCHROME C-TYPE BIOGENESIS PROTEIN CCMH"/>
    <property type="match status" value="1"/>
</dbReference>
<dbReference type="PATRIC" id="fig|762967.3.peg.1402"/>
<feature type="domain" description="CcmH/CycL/Ccl2/NrfF N-terminal" evidence="8">
    <location>
        <begin position="43"/>
        <end position="152"/>
    </location>
</feature>
<evidence type="ECO:0000256" key="7">
    <source>
        <dbReference type="RuleBase" id="RU364112"/>
    </source>
</evidence>